<organism evidence="1 2">
    <name type="scientific">Trifolium pratense</name>
    <name type="common">Red clover</name>
    <dbReference type="NCBI Taxonomy" id="57577"/>
    <lineage>
        <taxon>Eukaryota</taxon>
        <taxon>Viridiplantae</taxon>
        <taxon>Streptophyta</taxon>
        <taxon>Embryophyta</taxon>
        <taxon>Tracheophyta</taxon>
        <taxon>Spermatophyta</taxon>
        <taxon>Magnoliopsida</taxon>
        <taxon>eudicotyledons</taxon>
        <taxon>Gunneridae</taxon>
        <taxon>Pentapetalae</taxon>
        <taxon>rosids</taxon>
        <taxon>fabids</taxon>
        <taxon>Fabales</taxon>
        <taxon>Fabaceae</taxon>
        <taxon>Papilionoideae</taxon>
        <taxon>50 kb inversion clade</taxon>
        <taxon>NPAAA clade</taxon>
        <taxon>Hologalegina</taxon>
        <taxon>IRL clade</taxon>
        <taxon>Trifolieae</taxon>
        <taxon>Trifolium</taxon>
    </lineage>
</organism>
<proteinExistence type="predicted"/>
<dbReference type="EMBL" id="CASHSV030000034">
    <property type="protein sequence ID" value="CAJ2644179.1"/>
    <property type="molecule type" value="Genomic_DNA"/>
</dbReference>
<protein>
    <submittedName>
        <fullName evidence="1">Uncharacterized protein</fullName>
    </submittedName>
</protein>
<accession>A0ACB0JH96</accession>
<sequence>MEKAEKELERRSKFLNSLIQNKKKSIKQPQQQEQEKKFCGDTCTQNKNFMDCSNKTVDCGGSSGHEFIEVDKFQDDDTSWEPTKDMCFSSADDVKSFYREYALRKGFGWKIRTSRKGDDGELCYLMLSVVELKLENVKTKHPQLLTNKGFTTQRQIGIDTTMKNLKFSHWQRINTRLRDLDYLER</sequence>
<gene>
    <name evidence="1" type="ORF">MILVUS5_LOCUS13273</name>
</gene>
<name>A0ACB0JH96_TRIPR</name>
<comment type="caution">
    <text evidence="1">The sequence shown here is derived from an EMBL/GenBank/DDBJ whole genome shotgun (WGS) entry which is preliminary data.</text>
</comment>
<evidence type="ECO:0000313" key="2">
    <source>
        <dbReference type="Proteomes" id="UP001177021"/>
    </source>
</evidence>
<reference evidence="1" key="1">
    <citation type="submission" date="2023-10" db="EMBL/GenBank/DDBJ databases">
        <authorList>
            <person name="Rodriguez Cubillos JULIANA M."/>
            <person name="De Vega J."/>
        </authorList>
    </citation>
    <scope>NUCLEOTIDE SEQUENCE</scope>
</reference>
<dbReference type="Proteomes" id="UP001177021">
    <property type="component" value="Unassembled WGS sequence"/>
</dbReference>
<evidence type="ECO:0000313" key="1">
    <source>
        <dbReference type="EMBL" id="CAJ2644179.1"/>
    </source>
</evidence>
<keyword evidence="2" id="KW-1185">Reference proteome</keyword>